<reference evidence="1 2" key="1">
    <citation type="submission" date="2022-05" db="EMBL/GenBank/DDBJ databases">
        <title>Streptomyces sp. nov. RY43-2 isolated from soil of a peat swamp forest.</title>
        <authorList>
            <person name="Kanchanasin P."/>
            <person name="Tanasupawat S."/>
            <person name="Phongsopitanun W."/>
        </authorList>
    </citation>
    <scope>NUCLEOTIDE SEQUENCE [LARGE SCALE GENOMIC DNA]</scope>
    <source>
        <strain evidence="1 2">RY43-2</strain>
    </source>
</reference>
<comment type="caution">
    <text evidence="1">The sequence shown here is derived from an EMBL/GenBank/DDBJ whole genome shotgun (WGS) entry which is preliminary data.</text>
</comment>
<evidence type="ECO:0000313" key="2">
    <source>
        <dbReference type="Proteomes" id="UP001523219"/>
    </source>
</evidence>
<dbReference type="EMBL" id="JAMWMR010000023">
    <property type="protein sequence ID" value="MCN9243613.1"/>
    <property type="molecule type" value="Genomic_DNA"/>
</dbReference>
<evidence type="ECO:0008006" key="3">
    <source>
        <dbReference type="Google" id="ProtNLM"/>
    </source>
</evidence>
<sequence>MRHRPFFRWVVTLGVVLVAWSAALYALTPGYPDAQQIDLTVIDEKPDGTCTVRWTDPFDGNGRRREAAYHCDPDRSQLLKAPYYDEENGYGWETGFVIAEGPDKGELEPSSLDGDTEDAGDNPYALSDALGVIGLLLTAIGLVGGNVRATARVYGVRPRSVARARKLYEAADLVTRDYARVVAVVQEAWTAVRREQIDTELARTPLTRLRWKGAGRRAARDVEAAGVRTVGDVLDAGVLGLGHRGVERPTAERVFAAARSVLKDIEATAPVRIDPDDHGPQTIALLTGLRVLIEAGPEARRAATGGKVLAGKLEPLLAAAEPAAGYRSMLRAGPELRAVSRAAVIELRALLAEAEQREARQRFAQASVDLLRMPDDMAAGLAARTDFESRTSQYYALLATLVTEDGTSVVRS</sequence>
<evidence type="ECO:0000313" key="1">
    <source>
        <dbReference type="EMBL" id="MCN9243613.1"/>
    </source>
</evidence>
<gene>
    <name evidence="1" type="ORF">NGF19_22955</name>
</gene>
<protein>
    <recommendedName>
        <fullName evidence="3">Bifunctional protein</fullName>
    </recommendedName>
</protein>
<dbReference type="Proteomes" id="UP001523219">
    <property type="component" value="Unassembled WGS sequence"/>
</dbReference>
<name>A0ABT0ZJ44_9ACTN</name>
<dbReference type="RefSeq" id="WP_252427067.1">
    <property type="nucleotide sequence ID" value="NZ_JAMWMR010000023.1"/>
</dbReference>
<proteinExistence type="predicted"/>
<keyword evidence="2" id="KW-1185">Reference proteome</keyword>
<accession>A0ABT0ZJ44</accession>
<organism evidence="1 2">
    <name type="scientific">Streptomyces macrolidinus</name>
    <dbReference type="NCBI Taxonomy" id="2952607"/>
    <lineage>
        <taxon>Bacteria</taxon>
        <taxon>Bacillati</taxon>
        <taxon>Actinomycetota</taxon>
        <taxon>Actinomycetes</taxon>
        <taxon>Kitasatosporales</taxon>
        <taxon>Streptomycetaceae</taxon>
        <taxon>Streptomyces</taxon>
    </lineage>
</organism>